<gene>
    <name evidence="10" type="ORF">Syun_011213</name>
</gene>
<comment type="subunit">
    <text evidence="8">Homodimers and heterodimers.</text>
</comment>
<comment type="function">
    <text evidence="8">Aux/IAA proteins are short-lived transcriptional factors that function as repressors of early auxin response genes at low auxin concentrations.</text>
</comment>
<evidence type="ECO:0000256" key="2">
    <source>
        <dbReference type="ARBA" id="ARBA00006728"/>
    </source>
</evidence>
<organism evidence="10 11">
    <name type="scientific">Stephania yunnanensis</name>
    <dbReference type="NCBI Taxonomy" id="152371"/>
    <lineage>
        <taxon>Eukaryota</taxon>
        <taxon>Viridiplantae</taxon>
        <taxon>Streptophyta</taxon>
        <taxon>Embryophyta</taxon>
        <taxon>Tracheophyta</taxon>
        <taxon>Spermatophyta</taxon>
        <taxon>Magnoliopsida</taxon>
        <taxon>Ranunculales</taxon>
        <taxon>Menispermaceae</taxon>
        <taxon>Menispermoideae</taxon>
        <taxon>Cissampelideae</taxon>
        <taxon>Stephania</taxon>
    </lineage>
</organism>
<dbReference type="PROSITE" id="PS51745">
    <property type="entry name" value="PB1"/>
    <property type="match status" value="1"/>
</dbReference>
<dbReference type="SUPFAM" id="SSF54277">
    <property type="entry name" value="CAD &amp; PB1 domains"/>
    <property type="match status" value="1"/>
</dbReference>
<keyword evidence="6 8" id="KW-0539">Nucleus</keyword>
<comment type="subcellular location">
    <subcellularLocation>
        <location evidence="1 8">Nucleus</location>
    </subcellularLocation>
</comment>
<dbReference type="PANTHER" id="PTHR31734:SF87">
    <property type="entry name" value="AUXIN-RESPONSIVE PROTEIN IAA5"/>
    <property type="match status" value="1"/>
</dbReference>
<dbReference type="InterPro" id="IPR003311">
    <property type="entry name" value="AUX_IAA"/>
</dbReference>
<accession>A0AAP0JYD4</accession>
<dbReference type="EMBL" id="JBBNAF010000005">
    <property type="protein sequence ID" value="KAK9141813.1"/>
    <property type="molecule type" value="Genomic_DNA"/>
</dbReference>
<evidence type="ECO:0000256" key="7">
    <source>
        <dbReference type="ARBA" id="ARBA00023294"/>
    </source>
</evidence>
<proteinExistence type="inferred from homology"/>
<feature type="domain" description="PB1" evidence="9">
    <location>
        <begin position="86"/>
        <end position="173"/>
    </location>
</feature>
<keyword evidence="7 8" id="KW-0927">Auxin signaling pathway</keyword>
<name>A0AAP0JYD4_9MAGN</name>
<comment type="caution">
    <text evidence="10">The sequence shown here is derived from an EMBL/GenBank/DDBJ whole genome shotgun (WGS) entry which is preliminary data.</text>
</comment>
<evidence type="ECO:0000256" key="3">
    <source>
        <dbReference type="ARBA" id="ARBA00022491"/>
    </source>
</evidence>
<dbReference type="Gene3D" id="3.10.20.90">
    <property type="entry name" value="Phosphatidylinositol 3-kinase Catalytic Subunit, Chain A, domain 1"/>
    <property type="match status" value="1"/>
</dbReference>
<evidence type="ECO:0000256" key="6">
    <source>
        <dbReference type="ARBA" id="ARBA00023242"/>
    </source>
</evidence>
<evidence type="ECO:0000259" key="9">
    <source>
        <dbReference type="PROSITE" id="PS51745"/>
    </source>
</evidence>
<evidence type="ECO:0000256" key="8">
    <source>
        <dbReference type="RuleBase" id="RU004549"/>
    </source>
</evidence>
<evidence type="ECO:0000313" key="11">
    <source>
        <dbReference type="Proteomes" id="UP001420932"/>
    </source>
</evidence>
<evidence type="ECO:0000256" key="4">
    <source>
        <dbReference type="ARBA" id="ARBA00023015"/>
    </source>
</evidence>
<evidence type="ECO:0000256" key="5">
    <source>
        <dbReference type="ARBA" id="ARBA00023163"/>
    </source>
</evidence>
<dbReference type="GO" id="GO:0009734">
    <property type="term" value="P:auxin-activated signaling pathway"/>
    <property type="evidence" value="ECO:0007669"/>
    <property type="project" value="UniProtKB-UniRule"/>
</dbReference>
<protein>
    <recommendedName>
        <fullName evidence="8">Auxin-responsive protein</fullName>
    </recommendedName>
</protein>
<sequence length="173" mass="19617">MAKAAGLGLEITELRLGFGSNGHNKKRVFSELVVKDENSSNESEELLRKSQPSENRVVGWPPIRSYRMKNVERKSNPVCSSSESAKSYVKISMDGAPFLRKIDLKSHKGYHDLGTTFKNLFNCDGGVLINCSDWSQYTAIYEDKDGDWMLVGDEPWEMFIESCKKLRIMKKAN</sequence>
<dbReference type="GO" id="GO:0005634">
    <property type="term" value="C:nucleus"/>
    <property type="evidence" value="ECO:0007669"/>
    <property type="project" value="UniProtKB-SubCell"/>
</dbReference>
<dbReference type="Pfam" id="PF02309">
    <property type="entry name" value="AUX_IAA"/>
    <property type="match status" value="1"/>
</dbReference>
<dbReference type="InterPro" id="IPR033389">
    <property type="entry name" value="AUX/IAA_dom"/>
</dbReference>
<dbReference type="GO" id="GO:0006355">
    <property type="term" value="P:regulation of DNA-templated transcription"/>
    <property type="evidence" value="ECO:0007669"/>
    <property type="project" value="InterPro"/>
</dbReference>
<reference evidence="10 11" key="1">
    <citation type="submission" date="2024-01" db="EMBL/GenBank/DDBJ databases">
        <title>Genome assemblies of Stephania.</title>
        <authorList>
            <person name="Yang L."/>
        </authorList>
    </citation>
    <scope>NUCLEOTIDE SEQUENCE [LARGE SCALE GENOMIC DNA]</scope>
    <source>
        <strain evidence="10">YNDBR</strain>
        <tissue evidence="10">Leaf</tissue>
    </source>
</reference>
<keyword evidence="5 8" id="KW-0804">Transcription</keyword>
<evidence type="ECO:0000256" key="1">
    <source>
        <dbReference type="ARBA" id="ARBA00004123"/>
    </source>
</evidence>
<dbReference type="AlphaFoldDB" id="A0AAP0JYD4"/>
<dbReference type="Proteomes" id="UP001420932">
    <property type="component" value="Unassembled WGS sequence"/>
</dbReference>
<keyword evidence="3 8" id="KW-0678">Repressor</keyword>
<keyword evidence="4 8" id="KW-0805">Transcription regulation</keyword>
<dbReference type="InterPro" id="IPR053793">
    <property type="entry name" value="PB1-like"/>
</dbReference>
<dbReference type="PANTHER" id="PTHR31734">
    <property type="entry name" value="AUXIN-RESPONSIVE PROTEIN IAA17"/>
    <property type="match status" value="1"/>
</dbReference>
<evidence type="ECO:0000313" key="10">
    <source>
        <dbReference type="EMBL" id="KAK9141813.1"/>
    </source>
</evidence>
<keyword evidence="11" id="KW-1185">Reference proteome</keyword>
<comment type="similarity">
    <text evidence="2 8">Belongs to the Aux/IAA family.</text>
</comment>